<dbReference type="Gene3D" id="3.30.420.10">
    <property type="entry name" value="Ribonuclease H-like superfamily/Ribonuclease H"/>
    <property type="match status" value="1"/>
</dbReference>
<dbReference type="AlphaFoldDB" id="A0A4R2IPE1"/>
<dbReference type="Proteomes" id="UP000295680">
    <property type="component" value="Unassembled WGS sequence"/>
</dbReference>
<dbReference type="PROSITE" id="PS50994">
    <property type="entry name" value="INTEGRASE"/>
    <property type="match status" value="1"/>
</dbReference>
<dbReference type="InterPro" id="IPR036397">
    <property type="entry name" value="RNaseH_sf"/>
</dbReference>
<evidence type="ECO:0000256" key="1">
    <source>
        <dbReference type="SAM" id="MobiDB-lite"/>
    </source>
</evidence>
<sequence length="353" mass="40992">MAFRFLYLITVRMLGWLTLLAGSRTMLIAEVVVLRHEVAVLRRQSNRLRLTWPDRAVLSALFRLLPRQLRAHRIVTPATLLAWHRRLVRKKWTYPRRTGRPPIAEEIRSLVVFIARQNPRWGHRRIQGELARLGHRVGAGTIRRILSRSRLGPAPRGADTTWRTFLRNQARGLLAVDFFHLDTIGLRRLYVLFVMEVRTRRVHLLGVTAHPTASWVIQQARNLAMDLAERIGSFRFLIRDRDTKFTAGFDAVFLDEGIEVVKIPPRTPRANCYAERFVRSVRSECTDRMLIYNERHAAAVLGEYVRHFNDHRPHQGLDQRPPNHDPASVIPLDAPIRRRKVLGGVINEYRRAA</sequence>
<dbReference type="EMBL" id="SLWS01000020">
    <property type="protein sequence ID" value="TCO45848.1"/>
    <property type="molecule type" value="Genomic_DNA"/>
</dbReference>
<name>A0A4R2IPE1_9PSEU</name>
<evidence type="ECO:0000313" key="4">
    <source>
        <dbReference type="Proteomes" id="UP000295680"/>
    </source>
</evidence>
<comment type="caution">
    <text evidence="3">The sequence shown here is derived from an EMBL/GenBank/DDBJ whole genome shotgun (WGS) entry which is preliminary data.</text>
</comment>
<proteinExistence type="predicted"/>
<dbReference type="SUPFAM" id="SSF53098">
    <property type="entry name" value="Ribonuclease H-like"/>
    <property type="match status" value="1"/>
</dbReference>
<keyword evidence="4" id="KW-1185">Reference proteome</keyword>
<reference evidence="3 4" key="1">
    <citation type="submission" date="2019-03" db="EMBL/GenBank/DDBJ databases">
        <title>Genomic Encyclopedia of Type Strains, Phase IV (KMG-IV): sequencing the most valuable type-strain genomes for metagenomic binning, comparative biology and taxonomic classification.</title>
        <authorList>
            <person name="Goeker M."/>
        </authorList>
    </citation>
    <scope>NUCLEOTIDE SEQUENCE [LARGE SCALE GENOMIC DNA]</scope>
    <source>
        <strain evidence="3 4">DSM 45934</strain>
    </source>
</reference>
<organism evidence="3 4">
    <name type="scientific">Actinocrispum wychmicini</name>
    <dbReference type="NCBI Taxonomy" id="1213861"/>
    <lineage>
        <taxon>Bacteria</taxon>
        <taxon>Bacillati</taxon>
        <taxon>Actinomycetota</taxon>
        <taxon>Actinomycetes</taxon>
        <taxon>Pseudonocardiales</taxon>
        <taxon>Pseudonocardiaceae</taxon>
        <taxon>Actinocrispum</taxon>
    </lineage>
</organism>
<dbReference type="RefSeq" id="WP_132126050.1">
    <property type="nucleotide sequence ID" value="NZ_SLWS01000020.1"/>
</dbReference>
<accession>A0A4R2IPE1</accession>
<protein>
    <submittedName>
        <fullName evidence="3">Integrase-like protein</fullName>
    </submittedName>
</protein>
<dbReference type="InterPro" id="IPR012337">
    <property type="entry name" value="RNaseH-like_sf"/>
</dbReference>
<gene>
    <name evidence="3" type="ORF">EV192_12034</name>
</gene>
<feature type="compositionally biased region" description="Basic and acidic residues" evidence="1">
    <location>
        <begin position="311"/>
        <end position="323"/>
    </location>
</feature>
<dbReference type="GO" id="GO:0003676">
    <property type="term" value="F:nucleic acid binding"/>
    <property type="evidence" value="ECO:0007669"/>
    <property type="project" value="InterPro"/>
</dbReference>
<dbReference type="GO" id="GO:0015074">
    <property type="term" value="P:DNA integration"/>
    <property type="evidence" value="ECO:0007669"/>
    <property type="project" value="InterPro"/>
</dbReference>
<dbReference type="Pfam" id="PF13683">
    <property type="entry name" value="rve_3"/>
    <property type="match status" value="1"/>
</dbReference>
<dbReference type="PANTHER" id="PTHR47515">
    <property type="entry name" value="LOW CALCIUM RESPONSE LOCUS PROTEIN T"/>
    <property type="match status" value="1"/>
</dbReference>
<feature type="domain" description="Integrase catalytic" evidence="2">
    <location>
        <begin position="151"/>
        <end position="329"/>
    </location>
</feature>
<evidence type="ECO:0000259" key="2">
    <source>
        <dbReference type="PROSITE" id="PS50994"/>
    </source>
</evidence>
<dbReference type="InterPro" id="IPR001584">
    <property type="entry name" value="Integrase_cat-core"/>
</dbReference>
<dbReference type="PANTHER" id="PTHR47515:SF2">
    <property type="entry name" value="INTEGRASE CORE DOMAIN PROTEIN"/>
    <property type="match status" value="1"/>
</dbReference>
<dbReference type="OrthoDB" id="1551204at2"/>
<evidence type="ECO:0000313" key="3">
    <source>
        <dbReference type="EMBL" id="TCO45848.1"/>
    </source>
</evidence>
<feature type="region of interest" description="Disordered" evidence="1">
    <location>
        <begin position="311"/>
        <end position="330"/>
    </location>
</feature>